<protein>
    <submittedName>
        <fullName evidence="2">Uncharacterized protein</fullName>
    </submittedName>
</protein>
<feature type="compositionally biased region" description="Polar residues" evidence="1">
    <location>
        <begin position="202"/>
        <end position="211"/>
    </location>
</feature>
<proteinExistence type="predicted"/>
<evidence type="ECO:0000313" key="3">
    <source>
        <dbReference type="Proteomes" id="UP001239213"/>
    </source>
</evidence>
<feature type="compositionally biased region" description="Low complexity" evidence="1">
    <location>
        <begin position="446"/>
        <end position="462"/>
    </location>
</feature>
<accession>A0AAI9YCT8</accession>
<evidence type="ECO:0000256" key="1">
    <source>
        <dbReference type="SAM" id="MobiDB-lite"/>
    </source>
</evidence>
<name>A0AAI9YCT8_9PEZI</name>
<reference evidence="2" key="1">
    <citation type="submission" date="2016-11" db="EMBL/GenBank/DDBJ databases">
        <title>The genome sequence of Colletotrichum cuscutae.</title>
        <authorList>
            <person name="Baroncelli R."/>
        </authorList>
    </citation>
    <scope>NUCLEOTIDE SEQUENCE</scope>
    <source>
        <strain evidence="2">IMI 304802</strain>
    </source>
</reference>
<dbReference type="EMBL" id="MPDP01000007">
    <property type="protein sequence ID" value="KAK1497600.1"/>
    <property type="molecule type" value="Genomic_DNA"/>
</dbReference>
<dbReference type="AlphaFoldDB" id="A0AAI9YCT8"/>
<feature type="region of interest" description="Disordered" evidence="1">
    <location>
        <begin position="202"/>
        <end position="229"/>
    </location>
</feature>
<feature type="compositionally biased region" description="Low complexity" evidence="1">
    <location>
        <begin position="292"/>
        <end position="305"/>
    </location>
</feature>
<feature type="region of interest" description="Disordered" evidence="1">
    <location>
        <begin position="282"/>
        <end position="505"/>
    </location>
</feature>
<keyword evidence="3" id="KW-1185">Reference proteome</keyword>
<comment type="caution">
    <text evidence="2">The sequence shown here is derived from an EMBL/GenBank/DDBJ whole genome shotgun (WGS) entry which is preliminary data.</text>
</comment>
<organism evidence="2 3">
    <name type="scientific">Colletotrichum cuscutae</name>
    <dbReference type="NCBI Taxonomy" id="1209917"/>
    <lineage>
        <taxon>Eukaryota</taxon>
        <taxon>Fungi</taxon>
        <taxon>Dikarya</taxon>
        <taxon>Ascomycota</taxon>
        <taxon>Pezizomycotina</taxon>
        <taxon>Sordariomycetes</taxon>
        <taxon>Hypocreomycetidae</taxon>
        <taxon>Glomerellales</taxon>
        <taxon>Glomerellaceae</taxon>
        <taxon>Colletotrichum</taxon>
        <taxon>Colletotrichum acutatum species complex</taxon>
    </lineage>
</organism>
<evidence type="ECO:0000313" key="2">
    <source>
        <dbReference type="EMBL" id="KAK1497600.1"/>
    </source>
</evidence>
<feature type="non-terminal residue" evidence="2">
    <location>
        <position position="1"/>
    </location>
</feature>
<gene>
    <name evidence="2" type="ORF">CCUS01_12993</name>
</gene>
<feature type="compositionally biased region" description="Basic and acidic residues" evidence="1">
    <location>
        <begin position="213"/>
        <end position="223"/>
    </location>
</feature>
<dbReference type="Proteomes" id="UP001239213">
    <property type="component" value="Unassembled WGS sequence"/>
</dbReference>
<feature type="compositionally biased region" description="Low complexity" evidence="1">
    <location>
        <begin position="314"/>
        <end position="330"/>
    </location>
</feature>
<sequence length="515" mass="56029">PEAPAYSYATGAFLARLIRRLQYRYPSIPTIGTIHARPRSGHPPRDMASTAPTQFTCTFCFQPSDGPSHVIGREARLSCSPCYGALIDLAICWVCGEIVYRGDDCLIYRGVPVLDLFDDGLDAVVDGRSMAGRIAGTEGKGNMKEVEAVPLCAACCVGTEGEDVVQKGLRRVERVDGGLGRARWGAGETRAGQLRRAPASIRSLSPDSSSFRRIGDGSHDESRGYLATPPGNSTIYVSINDPIGQPAFKPSPTKPIPIWMQPFRGLEQVASEEQKEIYVSHPLSGLSQTPATSISGTPSIGSSNSLTPTIRPITPARSTSPPQTPPRSRSIWTPSEIRRAPPLSWVSNEPLKRPSSRFASRLEKSDTTTSSGYVTPPETPSEQQTRYNTPPPPPQPHLRRVRPQSPLVPARVPRRHAVRRTPPPQSSEYLERYNPIRSPSPRPRITRPVMSAFSPPSRARASLVVSRHATKDDSNGPPPDPNQSTERLLSDGADPPGEAGKKRNLQALRKLFSGK</sequence>